<dbReference type="SUPFAM" id="SSF56349">
    <property type="entry name" value="DNA breaking-rejoining enzymes"/>
    <property type="match status" value="1"/>
</dbReference>
<dbReference type="InterPro" id="IPR002104">
    <property type="entry name" value="Integrase_catalytic"/>
</dbReference>
<reference evidence="4" key="1">
    <citation type="submission" date="2017-09" db="EMBL/GenBank/DDBJ databases">
        <authorList>
            <person name="Varghese N."/>
            <person name="Submissions S."/>
        </authorList>
    </citation>
    <scope>NUCLEOTIDE SEQUENCE [LARGE SCALE GENOMIC DNA]</scope>
    <source>
        <strain evidence="4">CGMCC 1.8913</strain>
    </source>
</reference>
<keyword evidence="4" id="KW-1185">Reference proteome</keyword>
<evidence type="ECO:0000313" key="3">
    <source>
        <dbReference type="EMBL" id="SNZ10004.1"/>
    </source>
</evidence>
<dbReference type="Proteomes" id="UP000219356">
    <property type="component" value="Unassembled WGS sequence"/>
</dbReference>
<dbReference type="AlphaFoldDB" id="A0A285NKF6"/>
<proteinExistence type="predicted"/>
<dbReference type="GO" id="GO:0006310">
    <property type="term" value="P:DNA recombination"/>
    <property type="evidence" value="ECO:0007669"/>
    <property type="project" value="UniProtKB-KW"/>
</dbReference>
<gene>
    <name evidence="3" type="ORF">SAMN05421503_1460</name>
</gene>
<evidence type="ECO:0000256" key="1">
    <source>
        <dbReference type="ARBA" id="ARBA00023172"/>
    </source>
</evidence>
<dbReference type="CDD" id="cd00397">
    <property type="entry name" value="DNA_BRE_C"/>
    <property type="match status" value="1"/>
</dbReference>
<dbReference type="Pfam" id="PF00589">
    <property type="entry name" value="Phage_integrase"/>
    <property type="match status" value="1"/>
</dbReference>
<dbReference type="InterPro" id="IPR011010">
    <property type="entry name" value="DNA_brk_join_enz"/>
</dbReference>
<keyword evidence="1" id="KW-0233">DNA recombination</keyword>
<dbReference type="InterPro" id="IPR013762">
    <property type="entry name" value="Integrase-like_cat_sf"/>
</dbReference>
<dbReference type="Gene3D" id="1.10.443.10">
    <property type="entry name" value="Intergrase catalytic core"/>
    <property type="match status" value="1"/>
</dbReference>
<dbReference type="EMBL" id="OBEK01000002">
    <property type="protein sequence ID" value="SNZ10004.1"/>
    <property type="molecule type" value="Genomic_DNA"/>
</dbReference>
<dbReference type="GO" id="GO:0015074">
    <property type="term" value="P:DNA integration"/>
    <property type="evidence" value="ECO:0007669"/>
    <property type="project" value="InterPro"/>
</dbReference>
<protein>
    <submittedName>
        <fullName evidence="3">Phage integrase family protein</fullName>
    </submittedName>
</protein>
<evidence type="ECO:0000259" key="2">
    <source>
        <dbReference type="PROSITE" id="PS51898"/>
    </source>
</evidence>
<name>A0A285NKF6_9BACI</name>
<dbReference type="OrthoDB" id="2399485at2"/>
<dbReference type="GO" id="GO:0003677">
    <property type="term" value="F:DNA binding"/>
    <property type="evidence" value="ECO:0007669"/>
    <property type="project" value="InterPro"/>
</dbReference>
<accession>A0A285NKF6</accession>
<sequence length="253" mass="29759">MLRSIKSFFRFFASEFNLNLSIFDFRQLTEPTDRTYDPISITEVDLFTDAALRFELHNARSKCNLLKFAARTSLRLSECLNILKRDLVVCKDYVKVKALQKGKKEFETAISIDFYRELLESGLKNLSDNDKVFGELKARTIETMIQRLKKHIGFSEDRNIVFHSFRGVAINYEYDVSGDIKKAMLQGNHSNSVTTFKYYLDKQRDLSNAPGVKMDKEENREFLKELSKEDYMNFFENVKIDTLNELKRYLKNR</sequence>
<feature type="domain" description="Tyr recombinase" evidence="2">
    <location>
        <begin position="34"/>
        <end position="213"/>
    </location>
</feature>
<evidence type="ECO:0000313" key="4">
    <source>
        <dbReference type="Proteomes" id="UP000219356"/>
    </source>
</evidence>
<dbReference type="PROSITE" id="PS51898">
    <property type="entry name" value="TYR_RECOMBINASE"/>
    <property type="match status" value="1"/>
</dbReference>
<organism evidence="3 4">
    <name type="scientific">Terribacillus aidingensis</name>
    <dbReference type="NCBI Taxonomy" id="586416"/>
    <lineage>
        <taxon>Bacteria</taxon>
        <taxon>Bacillati</taxon>
        <taxon>Bacillota</taxon>
        <taxon>Bacilli</taxon>
        <taxon>Bacillales</taxon>
        <taxon>Bacillaceae</taxon>
        <taxon>Terribacillus</taxon>
    </lineage>
</organism>